<keyword evidence="3" id="KW-0732">Signal</keyword>
<feature type="domain" description="NlpC/P60" evidence="8">
    <location>
        <begin position="28"/>
        <end position="153"/>
    </location>
</feature>
<organism evidence="9 10">
    <name type="scientific">Wenyingzhuangia fucanilytica</name>
    <dbReference type="NCBI Taxonomy" id="1790137"/>
    <lineage>
        <taxon>Bacteria</taxon>
        <taxon>Pseudomonadati</taxon>
        <taxon>Bacteroidota</taxon>
        <taxon>Flavobacteriia</taxon>
        <taxon>Flavobacteriales</taxon>
        <taxon>Flavobacteriaceae</taxon>
        <taxon>Wenyingzhuangia</taxon>
    </lineage>
</organism>
<evidence type="ECO:0000256" key="5">
    <source>
        <dbReference type="ARBA" id="ARBA00022801"/>
    </source>
</evidence>
<evidence type="ECO:0000256" key="6">
    <source>
        <dbReference type="ARBA" id="ARBA00022807"/>
    </source>
</evidence>
<evidence type="ECO:0000259" key="7">
    <source>
        <dbReference type="PROSITE" id="PS51782"/>
    </source>
</evidence>
<dbReference type="InterPro" id="IPR038765">
    <property type="entry name" value="Papain-like_cys_pep_sf"/>
</dbReference>
<dbReference type="InterPro" id="IPR052062">
    <property type="entry name" value="Murein_DD/LD_carboxypeptidase"/>
</dbReference>
<dbReference type="InterPro" id="IPR018392">
    <property type="entry name" value="LysM"/>
</dbReference>
<dbReference type="SMART" id="SM00257">
    <property type="entry name" value="LysM"/>
    <property type="match status" value="1"/>
</dbReference>
<name>A0A1B1Y8E9_9FLAO</name>
<proteinExistence type="inferred from homology"/>
<dbReference type="SUPFAM" id="SSF54106">
    <property type="entry name" value="LysM domain"/>
    <property type="match status" value="1"/>
</dbReference>
<protein>
    <submittedName>
        <fullName evidence="9">Uncharacterized protein</fullName>
    </submittedName>
</protein>
<reference evidence="9 10" key="1">
    <citation type="submission" date="2016-02" db="EMBL/GenBank/DDBJ databases">
        <authorList>
            <person name="Wen L."/>
            <person name="He K."/>
            <person name="Yang H."/>
        </authorList>
    </citation>
    <scope>NUCLEOTIDE SEQUENCE [LARGE SCALE GENOMIC DNA]</scope>
    <source>
        <strain evidence="9 10">CZ1127</strain>
    </source>
</reference>
<dbReference type="OrthoDB" id="9807055at2"/>
<keyword evidence="2" id="KW-0645">Protease</keyword>
<dbReference type="PROSITE" id="PS51257">
    <property type="entry name" value="PROKAR_LIPOPROTEIN"/>
    <property type="match status" value="1"/>
</dbReference>
<dbReference type="RefSeq" id="WP_068827741.1">
    <property type="nucleotide sequence ID" value="NZ_CP014224.1"/>
</dbReference>
<keyword evidence="6" id="KW-0788">Thiol protease</keyword>
<evidence type="ECO:0000313" key="9">
    <source>
        <dbReference type="EMBL" id="ANW96998.1"/>
    </source>
</evidence>
<dbReference type="PANTHER" id="PTHR47360">
    <property type="entry name" value="MUREIN DD-ENDOPEPTIDASE MEPS/MUREIN LD-CARBOXYPEPTIDASE"/>
    <property type="match status" value="1"/>
</dbReference>
<sequence>MNKIKNFIFFITLVSLVYSCKTVTYIQPKRTDRIIKTAKGFQGTKYKRGGVDKNGMDCSGLVYASFLENGIKMPRTSLAQSNLGQEIPIKKIAAGDLLFFKTLNSNHINHVGIVVSNNQKNINFIHAAFEGVITSSIQEPYWNKAFISAKRIINAKNPNSNQPITHKVKAGDTLYEISRTYHTSVQNIKELNHLKSDKITIGMILKVL</sequence>
<keyword evidence="4" id="KW-0677">Repeat</keyword>
<dbReference type="SUPFAM" id="SSF54001">
    <property type="entry name" value="Cysteine proteinases"/>
    <property type="match status" value="1"/>
</dbReference>
<gene>
    <name evidence="9" type="ORF">AXE80_12215</name>
</gene>
<dbReference type="Gene3D" id="3.90.1720.10">
    <property type="entry name" value="endopeptidase domain like (from Nostoc punctiforme)"/>
    <property type="match status" value="1"/>
</dbReference>
<dbReference type="STRING" id="1790137.AXE80_12215"/>
<evidence type="ECO:0000256" key="4">
    <source>
        <dbReference type="ARBA" id="ARBA00022737"/>
    </source>
</evidence>
<dbReference type="InterPro" id="IPR036779">
    <property type="entry name" value="LysM_dom_sf"/>
</dbReference>
<evidence type="ECO:0000256" key="2">
    <source>
        <dbReference type="ARBA" id="ARBA00022670"/>
    </source>
</evidence>
<dbReference type="PROSITE" id="PS51782">
    <property type="entry name" value="LYSM"/>
    <property type="match status" value="1"/>
</dbReference>
<evidence type="ECO:0000256" key="3">
    <source>
        <dbReference type="ARBA" id="ARBA00022729"/>
    </source>
</evidence>
<dbReference type="GO" id="GO:0008234">
    <property type="term" value="F:cysteine-type peptidase activity"/>
    <property type="evidence" value="ECO:0007669"/>
    <property type="project" value="UniProtKB-KW"/>
</dbReference>
<dbReference type="CDD" id="cd00118">
    <property type="entry name" value="LysM"/>
    <property type="match status" value="1"/>
</dbReference>
<dbReference type="GO" id="GO:0006508">
    <property type="term" value="P:proteolysis"/>
    <property type="evidence" value="ECO:0007669"/>
    <property type="project" value="UniProtKB-KW"/>
</dbReference>
<dbReference type="Pfam" id="PF01476">
    <property type="entry name" value="LysM"/>
    <property type="match status" value="1"/>
</dbReference>
<evidence type="ECO:0000259" key="8">
    <source>
        <dbReference type="PROSITE" id="PS51935"/>
    </source>
</evidence>
<dbReference type="Pfam" id="PF00877">
    <property type="entry name" value="NLPC_P60"/>
    <property type="match status" value="1"/>
</dbReference>
<evidence type="ECO:0000256" key="1">
    <source>
        <dbReference type="ARBA" id="ARBA00007074"/>
    </source>
</evidence>
<comment type="similarity">
    <text evidence="1">Belongs to the peptidase C40 family.</text>
</comment>
<keyword evidence="5" id="KW-0378">Hydrolase</keyword>
<feature type="domain" description="LysM" evidence="7">
    <location>
        <begin position="164"/>
        <end position="207"/>
    </location>
</feature>
<accession>A0A1B1Y8E9</accession>
<dbReference type="KEGG" id="wfu:AXE80_12215"/>
<evidence type="ECO:0000313" key="10">
    <source>
        <dbReference type="Proteomes" id="UP000092967"/>
    </source>
</evidence>
<dbReference type="EMBL" id="CP014224">
    <property type="protein sequence ID" value="ANW96998.1"/>
    <property type="molecule type" value="Genomic_DNA"/>
</dbReference>
<keyword evidence="10" id="KW-1185">Reference proteome</keyword>
<dbReference type="Gene3D" id="3.10.350.10">
    <property type="entry name" value="LysM domain"/>
    <property type="match status" value="1"/>
</dbReference>
<dbReference type="PANTHER" id="PTHR47360:SF1">
    <property type="entry name" value="ENDOPEPTIDASE NLPC-RELATED"/>
    <property type="match status" value="1"/>
</dbReference>
<dbReference type="AlphaFoldDB" id="A0A1B1Y8E9"/>
<dbReference type="Proteomes" id="UP000092967">
    <property type="component" value="Chromosome"/>
</dbReference>
<dbReference type="InterPro" id="IPR000064">
    <property type="entry name" value="NLP_P60_dom"/>
</dbReference>
<dbReference type="PROSITE" id="PS51935">
    <property type="entry name" value="NLPC_P60"/>
    <property type="match status" value="1"/>
</dbReference>